<keyword evidence="3" id="KW-1003">Cell membrane</keyword>
<dbReference type="Gene3D" id="1.10.3720.10">
    <property type="entry name" value="MetI-like"/>
    <property type="match status" value="1"/>
</dbReference>
<sequence length="325" mass="34546">MSPHGETLTAAGTAPAGTTTDAVPGDPAGTRTDGPARRRRGRWAPYLFVGPAGLLFLAFSLVPIVIAVALSFQDTATLGEGSWVGADNYRTMLSDPLLRTALLNTVVFTVGTVPTAMAIGLALAVALNRPLPGRGVLRALFFVPMVAAGVVVGVIMSWIFNPDYGVANNALRALGLGGLPWLTSPRTAMVTLVLVVVWTRIGFCMVIYLGALQSIPSELREAAAIDGASRWQRFRRLTVPMLAPTTSILLILNVVFSLQAFDVIYVMTGGGPGFSTTVLIQYVFRSAFADARMGYAAALGLLLVLILLVFTLLRQRATKKAEELL</sequence>
<feature type="region of interest" description="Disordered" evidence="8">
    <location>
        <begin position="1"/>
        <end position="37"/>
    </location>
</feature>
<dbReference type="PROSITE" id="PS50928">
    <property type="entry name" value="ABC_TM1"/>
    <property type="match status" value="1"/>
</dbReference>
<feature type="transmembrane region" description="Helical" evidence="7">
    <location>
        <begin position="46"/>
        <end position="72"/>
    </location>
</feature>
<evidence type="ECO:0000256" key="2">
    <source>
        <dbReference type="ARBA" id="ARBA00022448"/>
    </source>
</evidence>
<dbReference type="PANTHER" id="PTHR30193:SF41">
    <property type="entry name" value="DIACETYLCHITOBIOSE UPTAKE SYSTEM PERMEASE PROTEIN NGCF"/>
    <property type="match status" value="1"/>
</dbReference>
<keyword evidence="5 7" id="KW-1133">Transmembrane helix</keyword>
<dbReference type="EMBL" id="BMDG01000009">
    <property type="protein sequence ID" value="GGI09709.1"/>
    <property type="molecule type" value="Genomic_DNA"/>
</dbReference>
<dbReference type="PANTHER" id="PTHR30193">
    <property type="entry name" value="ABC TRANSPORTER PERMEASE PROTEIN"/>
    <property type="match status" value="1"/>
</dbReference>
<keyword evidence="4 7" id="KW-0812">Transmembrane</keyword>
<dbReference type="InterPro" id="IPR000515">
    <property type="entry name" value="MetI-like"/>
</dbReference>
<protein>
    <submittedName>
        <fullName evidence="10">Sugar ABC transporter permease</fullName>
    </submittedName>
</protein>
<keyword evidence="2 7" id="KW-0813">Transport</keyword>
<dbReference type="InterPro" id="IPR051393">
    <property type="entry name" value="ABC_transporter_permease"/>
</dbReference>
<evidence type="ECO:0000256" key="4">
    <source>
        <dbReference type="ARBA" id="ARBA00022692"/>
    </source>
</evidence>
<name>A0ABQ2B8X6_9MICO</name>
<reference evidence="11" key="1">
    <citation type="journal article" date="2019" name="Int. J. Syst. Evol. Microbiol.">
        <title>The Global Catalogue of Microorganisms (GCM) 10K type strain sequencing project: providing services to taxonomists for standard genome sequencing and annotation.</title>
        <authorList>
            <consortium name="The Broad Institute Genomics Platform"/>
            <consortium name="The Broad Institute Genome Sequencing Center for Infectious Disease"/>
            <person name="Wu L."/>
            <person name="Ma J."/>
        </authorList>
    </citation>
    <scope>NUCLEOTIDE SEQUENCE [LARGE SCALE GENOMIC DNA]</scope>
    <source>
        <strain evidence="11">CCM 8653</strain>
    </source>
</reference>
<evidence type="ECO:0000256" key="7">
    <source>
        <dbReference type="RuleBase" id="RU363032"/>
    </source>
</evidence>
<evidence type="ECO:0000256" key="6">
    <source>
        <dbReference type="ARBA" id="ARBA00023136"/>
    </source>
</evidence>
<feature type="transmembrane region" description="Helical" evidence="7">
    <location>
        <begin position="101"/>
        <end position="127"/>
    </location>
</feature>
<feature type="transmembrane region" description="Helical" evidence="7">
    <location>
        <begin position="139"/>
        <end position="160"/>
    </location>
</feature>
<dbReference type="SUPFAM" id="SSF161098">
    <property type="entry name" value="MetI-like"/>
    <property type="match status" value="1"/>
</dbReference>
<comment type="similarity">
    <text evidence="7">Belongs to the binding-protein-dependent transport system permease family.</text>
</comment>
<dbReference type="CDD" id="cd06261">
    <property type="entry name" value="TM_PBP2"/>
    <property type="match status" value="1"/>
</dbReference>
<dbReference type="RefSeq" id="WP_229738064.1">
    <property type="nucleotide sequence ID" value="NZ_BMDG01000009.1"/>
</dbReference>
<feature type="compositionally biased region" description="Low complexity" evidence="8">
    <location>
        <begin position="1"/>
        <end position="33"/>
    </location>
</feature>
<proteinExistence type="inferred from homology"/>
<comment type="caution">
    <text evidence="10">The sequence shown here is derived from an EMBL/GenBank/DDBJ whole genome shotgun (WGS) entry which is preliminary data.</text>
</comment>
<organism evidence="10 11">
    <name type="scientific">Isoptericola cucumis</name>
    <dbReference type="NCBI Taxonomy" id="1776856"/>
    <lineage>
        <taxon>Bacteria</taxon>
        <taxon>Bacillati</taxon>
        <taxon>Actinomycetota</taxon>
        <taxon>Actinomycetes</taxon>
        <taxon>Micrococcales</taxon>
        <taxon>Promicromonosporaceae</taxon>
        <taxon>Isoptericola</taxon>
    </lineage>
</organism>
<gene>
    <name evidence="10" type="ORF">GCM10007368_27540</name>
</gene>
<feature type="transmembrane region" description="Helical" evidence="7">
    <location>
        <begin position="239"/>
        <end position="261"/>
    </location>
</feature>
<feature type="transmembrane region" description="Helical" evidence="7">
    <location>
        <begin position="293"/>
        <end position="313"/>
    </location>
</feature>
<accession>A0ABQ2B8X6</accession>
<feature type="domain" description="ABC transmembrane type-1" evidence="9">
    <location>
        <begin position="102"/>
        <end position="314"/>
    </location>
</feature>
<evidence type="ECO:0000256" key="5">
    <source>
        <dbReference type="ARBA" id="ARBA00022989"/>
    </source>
</evidence>
<feature type="transmembrane region" description="Helical" evidence="7">
    <location>
        <begin position="188"/>
        <end position="211"/>
    </location>
</feature>
<dbReference type="Pfam" id="PF00528">
    <property type="entry name" value="BPD_transp_1"/>
    <property type="match status" value="1"/>
</dbReference>
<evidence type="ECO:0000313" key="11">
    <source>
        <dbReference type="Proteomes" id="UP000632535"/>
    </source>
</evidence>
<comment type="subcellular location">
    <subcellularLocation>
        <location evidence="1 7">Cell membrane</location>
        <topology evidence="1 7">Multi-pass membrane protein</topology>
    </subcellularLocation>
</comment>
<evidence type="ECO:0000256" key="1">
    <source>
        <dbReference type="ARBA" id="ARBA00004651"/>
    </source>
</evidence>
<evidence type="ECO:0000256" key="8">
    <source>
        <dbReference type="SAM" id="MobiDB-lite"/>
    </source>
</evidence>
<evidence type="ECO:0000256" key="3">
    <source>
        <dbReference type="ARBA" id="ARBA00022475"/>
    </source>
</evidence>
<keyword evidence="11" id="KW-1185">Reference proteome</keyword>
<dbReference type="Proteomes" id="UP000632535">
    <property type="component" value="Unassembled WGS sequence"/>
</dbReference>
<evidence type="ECO:0000313" key="10">
    <source>
        <dbReference type="EMBL" id="GGI09709.1"/>
    </source>
</evidence>
<dbReference type="InterPro" id="IPR035906">
    <property type="entry name" value="MetI-like_sf"/>
</dbReference>
<evidence type="ECO:0000259" key="9">
    <source>
        <dbReference type="PROSITE" id="PS50928"/>
    </source>
</evidence>
<keyword evidence="6 7" id="KW-0472">Membrane</keyword>